<feature type="active site" evidence="5">
    <location>
        <position position="40"/>
    </location>
</feature>
<protein>
    <recommendedName>
        <fullName evidence="3 5">Acylphosphatase</fullName>
        <ecNumber evidence="2 5">3.6.1.7</ecNumber>
    </recommendedName>
</protein>
<evidence type="ECO:0000313" key="10">
    <source>
        <dbReference type="Proteomes" id="UP000185669"/>
    </source>
</evidence>
<evidence type="ECO:0000256" key="7">
    <source>
        <dbReference type="RuleBase" id="RU004168"/>
    </source>
</evidence>
<feature type="active site" evidence="5">
    <location>
        <position position="22"/>
    </location>
</feature>
<dbReference type="SUPFAM" id="SSF54975">
    <property type="entry name" value="Acylphosphatase/BLUF domain-like"/>
    <property type="match status" value="1"/>
</dbReference>
<dbReference type="PANTHER" id="PTHR47268">
    <property type="entry name" value="ACYLPHOSPHATASE"/>
    <property type="match status" value="1"/>
</dbReference>
<dbReference type="Gene3D" id="3.30.70.100">
    <property type="match status" value="1"/>
</dbReference>
<evidence type="ECO:0000259" key="8">
    <source>
        <dbReference type="PROSITE" id="PS51160"/>
    </source>
</evidence>
<feature type="domain" description="Acylphosphatase-like" evidence="8">
    <location>
        <begin position="7"/>
        <end position="93"/>
    </location>
</feature>
<comment type="similarity">
    <text evidence="1 7">Belongs to the acylphosphatase family.</text>
</comment>
<evidence type="ECO:0000256" key="6">
    <source>
        <dbReference type="RuleBase" id="RU000553"/>
    </source>
</evidence>
<dbReference type="EMBL" id="FTNC01000001">
    <property type="protein sequence ID" value="SIQ07997.1"/>
    <property type="molecule type" value="Genomic_DNA"/>
</dbReference>
<evidence type="ECO:0000256" key="1">
    <source>
        <dbReference type="ARBA" id="ARBA00005614"/>
    </source>
</evidence>
<dbReference type="PANTHER" id="PTHR47268:SF4">
    <property type="entry name" value="ACYLPHOSPHATASE"/>
    <property type="match status" value="1"/>
</dbReference>
<evidence type="ECO:0000256" key="4">
    <source>
        <dbReference type="ARBA" id="ARBA00047645"/>
    </source>
</evidence>
<organism evidence="9 10">
    <name type="scientific">Halanaerobium kushneri</name>
    <dbReference type="NCBI Taxonomy" id="56779"/>
    <lineage>
        <taxon>Bacteria</taxon>
        <taxon>Bacillati</taxon>
        <taxon>Bacillota</taxon>
        <taxon>Clostridia</taxon>
        <taxon>Halanaerobiales</taxon>
        <taxon>Halanaerobiaceae</taxon>
        <taxon>Halanaerobium</taxon>
    </lineage>
</organism>
<dbReference type="PROSITE" id="PS00150">
    <property type="entry name" value="ACYLPHOSPHATASE_1"/>
    <property type="match status" value="1"/>
</dbReference>
<proteinExistence type="inferred from homology"/>
<dbReference type="STRING" id="56779.SAMN05421834_101216"/>
<gene>
    <name evidence="9" type="ORF">SAMN05421834_101216</name>
</gene>
<reference evidence="10" key="1">
    <citation type="submission" date="2017-01" db="EMBL/GenBank/DDBJ databases">
        <authorList>
            <person name="Varghese N."/>
            <person name="Submissions S."/>
        </authorList>
    </citation>
    <scope>NUCLEOTIDE SEQUENCE [LARGE SCALE GENOMIC DNA]</scope>
    <source>
        <strain evidence="10">ATCC 700103</strain>
    </source>
</reference>
<dbReference type="InterPro" id="IPR001792">
    <property type="entry name" value="Acylphosphatase-like_dom"/>
</dbReference>
<dbReference type="AlphaFoldDB" id="A0A1N6PUR5"/>
<dbReference type="OrthoDB" id="9808093at2"/>
<dbReference type="Pfam" id="PF00708">
    <property type="entry name" value="Acylphosphatase"/>
    <property type="match status" value="1"/>
</dbReference>
<dbReference type="EC" id="3.6.1.7" evidence="2 5"/>
<accession>A0A1N6PUR5</accession>
<dbReference type="InterPro" id="IPR017968">
    <property type="entry name" value="Acylphosphatase_CS"/>
</dbReference>
<dbReference type="InterPro" id="IPR020456">
    <property type="entry name" value="Acylphosphatase"/>
</dbReference>
<evidence type="ECO:0000313" key="9">
    <source>
        <dbReference type="EMBL" id="SIQ07997.1"/>
    </source>
</evidence>
<comment type="catalytic activity">
    <reaction evidence="4 5 6">
        <text>an acyl phosphate + H2O = a carboxylate + phosphate + H(+)</text>
        <dbReference type="Rhea" id="RHEA:14965"/>
        <dbReference type="ChEBI" id="CHEBI:15377"/>
        <dbReference type="ChEBI" id="CHEBI:15378"/>
        <dbReference type="ChEBI" id="CHEBI:29067"/>
        <dbReference type="ChEBI" id="CHEBI:43474"/>
        <dbReference type="ChEBI" id="CHEBI:59918"/>
        <dbReference type="EC" id="3.6.1.7"/>
    </reaction>
</comment>
<dbReference type="PROSITE" id="PS00151">
    <property type="entry name" value="ACYLPHOSPHATASE_2"/>
    <property type="match status" value="1"/>
</dbReference>
<keyword evidence="5 6" id="KW-0378">Hydrolase</keyword>
<keyword evidence="10" id="KW-1185">Reference proteome</keyword>
<dbReference type="Proteomes" id="UP000185669">
    <property type="component" value="Unassembled WGS sequence"/>
</dbReference>
<evidence type="ECO:0000256" key="2">
    <source>
        <dbReference type="ARBA" id="ARBA00012150"/>
    </source>
</evidence>
<dbReference type="RefSeq" id="WP_076543508.1">
    <property type="nucleotide sequence ID" value="NZ_FTNC01000001.1"/>
</dbReference>
<sequence>MAAEEIQKHIFISGRVQGVGFRAFTRKQAAVLDIKGWVKNLRDGRVEVKIKGKKNKVEKMINKLKEGPSFARVDNFEVKTEKADDFNEFEIRF</sequence>
<dbReference type="InterPro" id="IPR036046">
    <property type="entry name" value="Acylphosphatase-like_dom_sf"/>
</dbReference>
<dbReference type="GO" id="GO:0003998">
    <property type="term" value="F:acylphosphatase activity"/>
    <property type="evidence" value="ECO:0007669"/>
    <property type="project" value="UniProtKB-EC"/>
</dbReference>
<evidence type="ECO:0000256" key="5">
    <source>
        <dbReference type="PROSITE-ProRule" id="PRU00520"/>
    </source>
</evidence>
<dbReference type="PROSITE" id="PS51160">
    <property type="entry name" value="ACYLPHOSPHATASE_3"/>
    <property type="match status" value="1"/>
</dbReference>
<evidence type="ECO:0000256" key="3">
    <source>
        <dbReference type="ARBA" id="ARBA00015991"/>
    </source>
</evidence>
<name>A0A1N6PUR5_9FIRM</name>